<dbReference type="EMBL" id="FNPI01000017">
    <property type="protein sequence ID" value="SDZ55976.1"/>
    <property type="molecule type" value="Genomic_DNA"/>
</dbReference>
<feature type="transmembrane region" description="Helical" evidence="2">
    <location>
        <begin position="47"/>
        <end position="65"/>
    </location>
</feature>
<proteinExistence type="predicted"/>
<feature type="transmembrane region" description="Helical" evidence="2">
    <location>
        <begin position="7"/>
        <end position="27"/>
    </location>
</feature>
<dbReference type="Proteomes" id="UP000198935">
    <property type="component" value="Unassembled WGS sequence"/>
</dbReference>
<feature type="region of interest" description="Disordered" evidence="1">
    <location>
        <begin position="100"/>
        <end position="127"/>
    </location>
</feature>
<keyword evidence="2" id="KW-0472">Membrane</keyword>
<evidence type="ECO:0000313" key="3">
    <source>
        <dbReference type="EMBL" id="SDZ55976.1"/>
    </source>
</evidence>
<evidence type="ECO:0000256" key="1">
    <source>
        <dbReference type="SAM" id="MobiDB-lite"/>
    </source>
</evidence>
<keyword evidence="4" id="KW-1185">Reference proteome</keyword>
<keyword evidence="2" id="KW-0812">Transmembrane</keyword>
<sequence>MKSTATVFFKVIGTLVVMIGIFVAYVLSSLAVDTLFAEMRMYFSPLWVYFSFVTGIIFFGIAHVIDKVNLATARKRSPLTVADPWNIAASVHQPLQVLEKSKQERKRNEAAVKSEAGGRTVSEQPKSMSAVLEKTSDAVDNAKLGLLKKVPLNNAAIEAGGEETAADNNLSVKTSVYEALKNQEVATGGTGDGDRDRNAMKDELNTYDFASIQRSRKDRHSVEKNQKKQLFGLSKRSTAPPIERIVKEDKVHLEKTDNSNNNPLGDVDVPFDIFINLSKYCHEKYKKKPYMISSAPLVNHYYLFLNRKQKIHVEITKNQITEKNS</sequence>
<keyword evidence="2" id="KW-1133">Transmembrane helix</keyword>
<reference evidence="4" key="1">
    <citation type="submission" date="2016-10" db="EMBL/GenBank/DDBJ databases">
        <authorList>
            <person name="Varghese N."/>
            <person name="Submissions S."/>
        </authorList>
    </citation>
    <scope>NUCLEOTIDE SEQUENCE [LARGE SCALE GENOMIC DNA]</scope>
    <source>
        <strain evidence="4">SP</strain>
    </source>
</reference>
<protein>
    <submittedName>
        <fullName evidence="3">Uncharacterized protein</fullName>
    </submittedName>
</protein>
<gene>
    <name evidence="3" type="ORF">SAMN05421736_11738</name>
</gene>
<dbReference type="AlphaFoldDB" id="A0A1H3U0E2"/>
<name>A0A1H3U0E2_9BACI</name>
<evidence type="ECO:0000256" key="2">
    <source>
        <dbReference type="SAM" id="Phobius"/>
    </source>
</evidence>
<organism evidence="3 4">
    <name type="scientific">Evansella caseinilytica</name>
    <dbReference type="NCBI Taxonomy" id="1503961"/>
    <lineage>
        <taxon>Bacteria</taxon>
        <taxon>Bacillati</taxon>
        <taxon>Bacillota</taxon>
        <taxon>Bacilli</taxon>
        <taxon>Bacillales</taxon>
        <taxon>Bacillaceae</taxon>
        <taxon>Evansella</taxon>
    </lineage>
</organism>
<accession>A0A1H3U0E2</accession>
<evidence type="ECO:0000313" key="4">
    <source>
        <dbReference type="Proteomes" id="UP000198935"/>
    </source>
</evidence>
<feature type="compositionally biased region" description="Basic and acidic residues" evidence="1">
    <location>
        <begin position="100"/>
        <end position="112"/>
    </location>
</feature>